<feature type="compositionally biased region" description="Basic and acidic residues" evidence="1">
    <location>
        <begin position="842"/>
        <end position="857"/>
    </location>
</feature>
<dbReference type="EMBL" id="CAJNDS010002367">
    <property type="protein sequence ID" value="CAE7451399.1"/>
    <property type="molecule type" value="Genomic_DNA"/>
</dbReference>
<dbReference type="InterPro" id="IPR002763">
    <property type="entry name" value="DUF72"/>
</dbReference>
<protein>
    <submittedName>
        <fullName evidence="2">Uncharacterized protein</fullName>
    </submittedName>
</protein>
<feature type="compositionally biased region" description="Basic and acidic residues" evidence="1">
    <location>
        <begin position="476"/>
        <end position="514"/>
    </location>
</feature>
<name>A0A812RU02_9DINO</name>
<gene>
    <name evidence="2" type="ORF">SNAT2548_LOCUS24714</name>
</gene>
<dbReference type="Gene3D" id="3.20.20.410">
    <property type="entry name" value="Protein of unknown function UPF0759"/>
    <property type="match status" value="1"/>
</dbReference>
<feature type="region of interest" description="Disordered" evidence="1">
    <location>
        <begin position="991"/>
        <end position="1012"/>
    </location>
</feature>
<feature type="region of interest" description="Disordered" evidence="1">
    <location>
        <begin position="639"/>
        <end position="659"/>
    </location>
</feature>
<organism evidence="2 3">
    <name type="scientific">Symbiodinium natans</name>
    <dbReference type="NCBI Taxonomy" id="878477"/>
    <lineage>
        <taxon>Eukaryota</taxon>
        <taxon>Sar</taxon>
        <taxon>Alveolata</taxon>
        <taxon>Dinophyceae</taxon>
        <taxon>Suessiales</taxon>
        <taxon>Symbiodiniaceae</taxon>
        <taxon>Symbiodinium</taxon>
    </lineage>
</organism>
<evidence type="ECO:0000313" key="3">
    <source>
        <dbReference type="Proteomes" id="UP000604046"/>
    </source>
</evidence>
<feature type="region of interest" description="Disordered" evidence="1">
    <location>
        <begin position="448"/>
        <end position="528"/>
    </location>
</feature>
<evidence type="ECO:0000313" key="2">
    <source>
        <dbReference type="EMBL" id="CAE7451399.1"/>
    </source>
</evidence>
<feature type="region of interest" description="Disordered" evidence="1">
    <location>
        <begin position="600"/>
        <end position="626"/>
    </location>
</feature>
<proteinExistence type="predicted"/>
<feature type="compositionally biased region" description="Acidic residues" evidence="1">
    <location>
        <begin position="642"/>
        <end position="659"/>
    </location>
</feature>
<keyword evidence="3" id="KW-1185">Reference proteome</keyword>
<dbReference type="PANTHER" id="PTHR30348">
    <property type="entry name" value="UNCHARACTERIZED PROTEIN YECE"/>
    <property type="match status" value="1"/>
</dbReference>
<dbReference type="Proteomes" id="UP000604046">
    <property type="component" value="Unassembled WGS sequence"/>
</dbReference>
<feature type="compositionally biased region" description="Acidic residues" evidence="1">
    <location>
        <begin position="752"/>
        <end position="765"/>
    </location>
</feature>
<accession>A0A812RU02</accession>
<dbReference type="Pfam" id="PF01904">
    <property type="entry name" value="DUF72"/>
    <property type="match status" value="1"/>
</dbReference>
<dbReference type="OrthoDB" id="441352at2759"/>
<dbReference type="AlphaFoldDB" id="A0A812RU02"/>
<feature type="region of interest" description="Disordered" evidence="1">
    <location>
        <begin position="922"/>
        <end position="952"/>
    </location>
</feature>
<feature type="region of interest" description="Disordered" evidence="1">
    <location>
        <begin position="315"/>
        <end position="342"/>
    </location>
</feature>
<reference evidence="2" key="1">
    <citation type="submission" date="2021-02" db="EMBL/GenBank/DDBJ databases">
        <authorList>
            <person name="Dougan E. K."/>
            <person name="Rhodes N."/>
            <person name="Thang M."/>
            <person name="Chan C."/>
        </authorList>
    </citation>
    <scope>NUCLEOTIDE SEQUENCE</scope>
</reference>
<sequence length="1165" mass="128287">MHPADTHCKCRSACNCCKVSGLATHENRLRSPDQWWPQLWSKYSELQKAEVLGGLLWQLAPSHRCSRQSLYELEELAKRLPRNVLHIFEFRHSSWYGAHRDDVVNLLRRWGFCLAWINIRNSDGWCGDLEDGWPSLARTCNSAYLRLFGTKQKAIGRYGEDMIRETILPMVQGPGAPADCFVVFAQADVPDHAKADAAFMVELLGRTDSQPGRSARWERDVLVATLGLGVGMQVSGVVQRITHRTVFVDIGRSCRAFLDANHARRAGLLDSLRIGTHVEGLEVQHLDFQGEWGIVGLSCHKAVVSLGAAGEEGEGYSAHERVPAAESEDPNHAAKKSRWLRQGTGESSDAFCGEAGVSAAAAAVAALVEEQAENAPRQRQRWAHRTFEGLAEIGKTSGSRHVVQIPVEELEEQARVKRMAARAKRDERTSRWARALVEKAIDQQQIADAKKQIESKMASQRTSAKRSRSEGPAPRTRREAALAERSRAETKKAQEETMGRAERRKGAVESKEISSDWSAQVLPGEPGNGPMAFSTDEFLLMQMEQREGEESQCDEKNFETFGDCSYQQGDWNVEQMFLNNEHVVTQKRIWRAGVMPASLEPGTSKVGRNKMGPSDTTSPLGRTVASYPSPIEADEAAQVAESADEDMEAAEDENAEEDNEWQILQSTCEELEEAWEDEMEPQQCLHADDHLQAPSMSVPTLPPASSPAWVPRLRASSNCWADARDEAEEVGADPPKSRSTGSAAKPGKVVEHEEEEPLVWPDEAEALGQSAPENIAGHGALTRKGGDKPLPAQTEEAPQETRSAPDAHRWHHSGCGPIREAADKDEAAEPRRSWRGATGQSKMEETTSKSPEEHWPEASDDSSEDETIIATQLLAEAEATEAEPDGSRHTAHCILCGVAYSLNVDVSELGDNFCCADLGRRCGQDDEEEDPGEVDEDLAEEDEEEAAEEEEEEEVFVAVCEACGATHIAKIDFIGLGLDFNCSMMGVPCDGEEASTPKASASSSSAPVLPPRSHLQQLSAEEKRDLFARYAVQRQDEKLSKKTKNLFAGVRQLADRKGQQERFRDNTVVTRKGERFIKVDISLDPGPGCEIGGILGWRSKQGRRGLGIRKMTKEEADRVCISNKNRSHTKKSSGVGGKNIVFENKWSKHTTGSMQGSAGGTLGKR</sequence>
<feature type="compositionally biased region" description="Basic and acidic residues" evidence="1">
    <location>
        <begin position="820"/>
        <end position="832"/>
    </location>
</feature>
<comment type="caution">
    <text evidence="2">The sequence shown here is derived from an EMBL/GenBank/DDBJ whole genome shotgun (WGS) entry which is preliminary data.</text>
</comment>
<dbReference type="SUPFAM" id="SSF117396">
    <property type="entry name" value="TM1631-like"/>
    <property type="match status" value="1"/>
</dbReference>
<feature type="region of interest" description="Disordered" evidence="1">
    <location>
        <begin position="1146"/>
        <end position="1165"/>
    </location>
</feature>
<feature type="region of interest" description="Disordered" evidence="1">
    <location>
        <begin position="724"/>
        <end position="865"/>
    </location>
</feature>
<dbReference type="InterPro" id="IPR036520">
    <property type="entry name" value="UPF0759_sf"/>
</dbReference>
<dbReference type="PANTHER" id="PTHR30348:SF4">
    <property type="entry name" value="DUF72 DOMAIN-CONTAINING PROTEIN"/>
    <property type="match status" value="1"/>
</dbReference>
<feature type="compositionally biased region" description="Low complexity" evidence="1">
    <location>
        <begin position="994"/>
        <end position="1012"/>
    </location>
</feature>
<evidence type="ECO:0000256" key="1">
    <source>
        <dbReference type="SAM" id="MobiDB-lite"/>
    </source>
</evidence>
<feature type="compositionally biased region" description="Acidic residues" evidence="1">
    <location>
        <begin position="925"/>
        <end position="952"/>
    </location>
</feature>